<name>A0ABQ0W1T5_9SPHI</name>
<protein>
    <submittedName>
        <fullName evidence="1">Uncharacterized protein</fullName>
    </submittedName>
</protein>
<reference evidence="1 2" key="1">
    <citation type="submission" date="2019-07" db="EMBL/GenBank/DDBJ databases">
        <title>Whole genome shotgun sequence of Sphingobacterium mizutaii NBRC 14946.</title>
        <authorList>
            <person name="Hosoyama A."/>
            <person name="Uohara A."/>
            <person name="Ohji S."/>
            <person name="Ichikawa N."/>
        </authorList>
    </citation>
    <scope>NUCLEOTIDE SEQUENCE [LARGE SCALE GENOMIC DNA]</scope>
    <source>
        <strain evidence="1 2">NBRC 14946</strain>
    </source>
</reference>
<keyword evidence="2" id="KW-1185">Reference proteome</keyword>
<dbReference type="Proteomes" id="UP000321676">
    <property type="component" value="Unassembled WGS sequence"/>
</dbReference>
<dbReference type="EMBL" id="BJXH01000010">
    <property type="protein sequence ID" value="GEM67875.1"/>
    <property type="molecule type" value="Genomic_DNA"/>
</dbReference>
<accession>A0ABQ0W1T5</accession>
<evidence type="ECO:0000313" key="1">
    <source>
        <dbReference type="EMBL" id="GEM67875.1"/>
    </source>
</evidence>
<sequence>MFLKFDLMKKQFAILFLFLYVFSTTELSQLLKLPILIEHYFEHKEKNSDLSFSAFLELHYSEDHFKGHPHDEDYDQDRRLPFMMHSSTLNFVFISPLNINLDVADKTYVEKASDFPFENEFLINQIYLSSIWQPPKSC</sequence>
<comment type="caution">
    <text evidence="1">The sequence shown here is derived from an EMBL/GenBank/DDBJ whole genome shotgun (WGS) entry which is preliminary data.</text>
</comment>
<organism evidence="1 2">
    <name type="scientific">Sphingobacterium mizutaii NBRC 14946 = DSM 11724</name>
    <dbReference type="NCBI Taxonomy" id="1220576"/>
    <lineage>
        <taxon>Bacteria</taxon>
        <taxon>Pseudomonadati</taxon>
        <taxon>Bacteroidota</taxon>
        <taxon>Sphingobacteriia</taxon>
        <taxon>Sphingobacteriales</taxon>
        <taxon>Sphingobacteriaceae</taxon>
        <taxon>Sphingobacterium</taxon>
    </lineage>
</organism>
<evidence type="ECO:0000313" key="2">
    <source>
        <dbReference type="Proteomes" id="UP000321676"/>
    </source>
</evidence>
<proteinExistence type="predicted"/>
<gene>
    <name evidence="1" type="ORF">SMI01S_14810</name>
</gene>